<dbReference type="AlphaFoldDB" id="A0A815SJL2"/>
<feature type="non-terminal residue" evidence="1">
    <location>
        <position position="1"/>
    </location>
</feature>
<proteinExistence type="predicted"/>
<accession>A0A815SJL2</accession>
<name>A0A815SJL2_9BILA</name>
<evidence type="ECO:0000313" key="2">
    <source>
        <dbReference type="Proteomes" id="UP000663889"/>
    </source>
</evidence>
<reference evidence="1" key="1">
    <citation type="submission" date="2021-02" db="EMBL/GenBank/DDBJ databases">
        <authorList>
            <person name="Nowell W R."/>
        </authorList>
    </citation>
    <scope>NUCLEOTIDE SEQUENCE</scope>
</reference>
<dbReference type="EMBL" id="CAJNOU010005929">
    <property type="protein sequence ID" value="CAF1492267.1"/>
    <property type="molecule type" value="Genomic_DNA"/>
</dbReference>
<gene>
    <name evidence="1" type="ORF">SEV965_LOCUS35637</name>
</gene>
<comment type="caution">
    <text evidence="1">The sequence shown here is derived from an EMBL/GenBank/DDBJ whole genome shotgun (WGS) entry which is preliminary data.</text>
</comment>
<sequence>MSDESLDNSSDDSDYEEQNTTLFDGLQKFSLDYMQRALDYYDAMDPKTQKRRHTIKSVMRRFPRITHRRYLSRFRTYLQNNGTKKQKIDCINDYTVIKREVADEDIINESIEHFIEEVRDLLPSYNHRSILNTDQTAFEFEMHSTRTLSYVGEKATLSAVRSKNKITHRYTVQPTINLAGQIVGPVFVCLQEKDGRMGERVRKNLFHANNVVTSCSSSGKLNTSLVQYWINNCLFPSLSHSRTLLLSDSWNGQSEKHGFYDEIRDGMDTDVTERDNIFKLQSLIHNQLSAPVFIFTAMIKYAWFKAGYLDVHPDTFKTVTE</sequence>
<dbReference type="Proteomes" id="UP000663889">
    <property type="component" value="Unassembled WGS sequence"/>
</dbReference>
<evidence type="ECO:0000313" key="1">
    <source>
        <dbReference type="EMBL" id="CAF1492267.1"/>
    </source>
</evidence>
<protein>
    <submittedName>
        <fullName evidence="1">Uncharacterized protein</fullName>
    </submittedName>
</protein>
<organism evidence="1 2">
    <name type="scientific">Rotaria sordida</name>
    <dbReference type="NCBI Taxonomy" id="392033"/>
    <lineage>
        <taxon>Eukaryota</taxon>
        <taxon>Metazoa</taxon>
        <taxon>Spiralia</taxon>
        <taxon>Gnathifera</taxon>
        <taxon>Rotifera</taxon>
        <taxon>Eurotatoria</taxon>
        <taxon>Bdelloidea</taxon>
        <taxon>Philodinida</taxon>
        <taxon>Philodinidae</taxon>
        <taxon>Rotaria</taxon>
    </lineage>
</organism>